<proteinExistence type="predicted"/>
<keyword evidence="2" id="KW-1185">Reference proteome</keyword>
<evidence type="ECO:0000313" key="2">
    <source>
        <dbReference type="Proteomes" id="UP000243459"/>
    </source>
</evidence>
<dbReference type="AlphaFoldDB" id="A0A5P1FCB3"/>
<name>A0A5P1FCB3_ASPOF</name>
<dbReference type="InterPro" id="IPR036180">
    <property type="entry name" value="Gelsolin-like_dom_sf"/>
</dbReference>
<accession>A0A5P1FCB3</accession>
<protein>
    <submittedName>
        <fullName evidence="1">Uncharacterized protein</fullName>
    </submittedName>
</protein>
<sequence length="137" mass="15511">MYAKMNLVAETDTEEVIDLVHSVTTSYLYLNIISRIREACTFWRWLSSSFVQKLEELLRSPGRPPAHIIRVIEGFETVVFRSKFASWPQTTDIVISEDGRGKVAALLKRQGLNVKGLMKAAPVKEEPQPFIDCTGNL</sequence>
<dbReference type="SUPFAM" id="SSF82754">
    <property type="entry name" value="C-terminal, gelsolin-like domain of Sec23/24"/>
    <property type="match status" value="1"/>
</dbReference>
<gene>
    <name evidence="1" type="ORF">A4U43_C03F4440</name>
</gene>
<organism evidence="1 2">
    <name type="scientific">Asparagus officinalis</name>
    <name type="common">Garden asparagus</name>
    <dbReference type="NCBI Taxonomy" id="4686"/>
    <lineage>
        <taxon>Eukaryota</taxon>
        <taxon>Viridiplantae</taxon>
        <taxon>Streptophyta</taxon>
        <taxon>Embryophyta</taxon>
        <taxon>Tracheophyta</taxon>
        <taxon>Spermatophyta</taxon>
        <taxon>Magnoliopsida</taxon>
        <taxon>Liliopsida</taxon>
        <taxon>Asparagales</taxon>
        <taxon>Asparagaceae</taxon>
        <taxon>Asparagoideae</taxon>
        <taxon>Asparagus</taxon>
    </lineage>
</organism>
<reference evidence="2" key="1">
    <citation type="journal article" date="2017" name="Nat. Commun.">
        <title>The asparagus genome sheds light on the origin and evolution of a young Y chromosome.</title>
        <authorList>
            <person name="Harkess A."/>
            <person name="Zhou J."/>
            <person name="Xu C."/>
            <person name="Bowers J.E."/>
            <person name="Van der Hulst R."/>
            <person name="Ayyampalayam S."/>
            <person name="Mercati F."/>
            <person name="Riccardi P."/>
            <person name="McKain M.R."/>
            <person name="Kakrana A."/>
            <person name="Tang H."/>
            <person name="Ray J."/>
            <person name="Groenendijk J."/>
            <person name="Arikit S."/>
            <person name="Mathioni S.M."/>
            <person name="Nakano M."/>
            <person name="Shan H."/>
            <person name="Telgmann-Rauber A."/>
            <person name="Kanno A."/>
            <person name="Yue Z."/>
            <person name="Chen H."/>
            <person name="Li W."/>
            <person name="Chen Y."/>
            <person name="Xu X."/>
            <person name="Zhang Y."/>
            <person name="Luo S."/>
            <person name="Chen H."/>
            <person name="Gao J."/>
            <person name="Mao Z."/>
            <person name="Pires J.C."/>
            <person name="Luo M."/>
            <person name="Kudrna D."/>
            <person name="Wing R.A."/>
            <person name="Meyers B.C."/>
            <person name="Yi K."/>
            <person name="Kong H."/>
            <person name="Lavrijsen P."/>
            <person name="Sunseri F."/>
            <person name="Falavigna A."/>
            <person name="Ye Y."/>
            <person name="Leebens-Mack J.H."/>
            <person name="Chen G."/>
        </authorList>
    </citation>
    <scope>NUCLEOTIDE SEQUENCE [LARGE SCALE GENOMIC DNA]</scope>
    <source>
        <strain evidence="2">cv. DH0086</strain>
    </source>
</reference>
<evidence type="ECO:0000313" key="1">
    <source>
        <dbReference type="EMBL" id="ONK74261.1"/>
    </source>
</evidence>
<dbReference type="EMBL" id="CM007383">
    <property type="protein sequence ID" value="ONK74261.1"/>
    <property type="molecule type" value="Genomic_DNA"/>
</dbReference>
<dbReference type="Gramene" id="ONK74261">
    <property type="protein sequence ID" value="ONK74261"/>
    <property type="gene ID" value="A4U43_C03F4440"/>
</dbReference>
<dbReference type="Proteomes" id="UP000243459">
    <property type="component" value="Chromosome 3"/>
</dbReference>